<protein>
    <submittedName>
        <fullName evidence="3">Uncharacterized protein</fullName>
    </submittedName>
</protein>
<organism evidence="3 4">
    <name type="scientific">Candidatus Magasanikbacteria bacterium CG_4_9_14_0_2_um_filter_42_11</name>
    <dbReference type="NCBI Taxonomy" id="1974643"/>
    <lineage>
        <taxon>Bacteria</taxon>
        <taxon>Candidatus Magasanikiibacteriota</taxon>
    </lineage>
</organism>
<feature type="transmembrane region" description="Helical" evidence="2">
    <location>
        <begin position="77"/>
        <end position="99"/>
    </location>
</feature>
<accession>A0A2M8F8P2</accession>
<gene>
    <name evidence="3" type="ORF">CO030_04565</name>
</gene>
<evidence type="ECO:0000313" key="3">
    <source>
        <dbReference type="EMBL" id="PJC52114.1"/>
    </source>
</evidence>
<feature type="compositionally biased region" description="Basic residues" evidence="1">
    <location>
        <begin position="48"/>
        <end position="58"/>
    </location>
</feature>
<dbReference type="Proteomes" id="UP000231456">
    <property type="component" value="Unassembled WGS sequence"/>
</dbReference>
<keyword evidence="2" id="KW-0812">Transmembrane</keyword>
<evidence type="ECO:0000256" key="2">
    <source>
        <dbReference type="SAM" id="Phobius"/>
    </source>
</evidence>
<dbReference type="AlphaFoldDB" id="A0A2M8F8P2"/>
<name>A0A2M8F8P2_9BACT</name>
<evidence type="ECO:0000313" key="4">
    <source>
        <dbReference type="Proteomes" id="UP000231456"/>
    </source>
</evidence>
<reference evidence="4" key="1">
    <citation type="submission" date="2017-09" db="EMBL/GenBank/DDBJ databases">
        <title>Depth-based differentiation of microbial function through sediment-hosted aquifers and enrichment of novel symbionts in the deep terrestrial subsurface.</title>
        <authorList>
            <person name="Probst A.J."/>
            <person name="Ladd B."/>
            <person name="Jarett J.K."/>
            <person name="Geller-Mcgrath D.E."/>
            <person name="Sieber C.M.K."/>
            <person name="Emerson J.B."/>
            <person name="Anantharaman K."/>
            <person name="Thomas B.C."/>
            <person name="Malmstrom R."/>
            <person name="Stieglmeier M."/>
            <person name="Klingl A."/>
            <person name="Woyke T."/>
            <person name="Ryan C.M."/>
            <person name="Banfield J.F."/>
        </authorList>
    </citation>
    <scope>NUCLEOTIDE SEQUENCE [LARGE SCALE GENOMIC DNA]</scope>
</reference>
<proteinExistence type="predicted"/>
<comment type="caution">
    <text evidence="3">The sequence shown here is derived from an EMBL/GenBank/DDBJ whole genome shotgun (WGS) entry which is preliminary data.</text>
</comment>
<dbReference type="EMBL" id="PFRH01000141">
    <property type="protein sequence ID" value="PJC52114.1"/>
    <property type="molecule type" value="Genomic_DNA"/>
</dbReference>
<feature type="region of interest" description="Disordered" evidence="1">
    <location>
        <begin position="354"/>
        <end position="380"/>
    </location>
</feature>
<evidence type="ECO:0000256" key="1">
    <source>
        <dbReference type="SAM" id="MobiDB-lite"/>
    </source>
</evidence>
<sequence>MFGFGKNKKNKKEPQDLGVQMHTIPDVFYGGNDPVIYHNEGVEQKDIKKGKKKKKHAPKSSVPHHNSTQWFSAHKRIVVWIGGALVLTAVTVLASWYYINEAKKQVVPASVQTPEQPTQNVTIQIPEPVEIAVITTSTLDATTSEDIASVKAIDPVSFPKILLINSEDTDADQLTNEEELLFNTNPDVWDTDNDGYYDGQEIVNLYNASGFAPVKLIDSGVVKEYVSPSWQYRIYYPQQWQIGTVDTDGRQVLASTLSGDFVEFRVFDRVPGQTFQDWFAANIEGETFQDIQTITNRFKEQVFLRRDGLVAYVLAPTHVTVLIYHPGITGAVPYRTVMRMMIESFRPTANTIDLPTQQALPTPPGQENTVVTPSSSPQDA</sequence>
<keyword evidence="2" id="KW-1133">Transmembrane helix</keyword>
<keyword evidence="2" id="KW-0472">Membrane</keyword>
<feature type="region of interest" description="Disordered" evidence="1">
    <location>
        <begin position="42"/>
        <end position="66"/>
    </location>
</feature>